<dbReference type="Proteomes" id="UP001152888">
    <property type="component" value="Unassembled WGS sequence"/>
</dbReference>
<feature type="compositionally biased region" description="Basic residues" evidence="1">
    <location>
        <begin position="128"/>
        <end position="137"/>
    </location>
</feature>
<protein>
    <submittedName>
        <fullName evidence="2">Uncharacterized protein</fullName>
    </submittedName>
</protein>
<feature type="region of interest" description="Disordered" evidence="1">
    <location>
        <begin position="111"/>
        <end position="137"/>
    </location>
</feature>
<proteinExistence type="predicted"/>
<comment type="caution">
    <text evidence="2">The sequence shown here is derived from an EMBL/GenBank/DDBJ whole genome shotgun (WGS) entry which is preliminary data.</text>
</comment>
<dbReference type="AlphaFoldDB" id="A0A9P0MJ09"/>
<gene>
    <name evidence="2" type="ORF">ACAOBT_LOCUS34486</name>
</gene>
<dbReference type="OrthoDB" id="6774591at2759"/>
<reference evidence="2" key="1">
    <citation type="submission" date="2022-03" db="EMBL/GenBank/DDBJ databases">
        <authorList>
            <person name="Sayadi A."/>
        </authorList>
    </citation>
    <scope>NUCLEOTIDE SEQUENCE</scope>
</reference>
<feature type="compositionally biased region" description="Basic and acidic residues" evidence="1">
    <location>
        <begin position="116"/>
        <end position="127"/>
    </location>
</feature>
<name>A0A9P0MJ09_ACAOB</name>
<accession>A0A9P0MJ09</accession>
<evidence type="ECO:0000313" key="3">
    <source>
        <dbReference type="Proteomes" id="UP001152888"/>
    </source>
</evidence>
<organism evidence="2 3">
    <name type="scientific">Acanthoscelides obtectus</name>
    <name type="common">Bean weevil</name>
    <name type="synonym">Bruchus obtectus</name>
    <dbReference type="NCBI Taxonomy" id="200917"/>
    <lineage>
        <taxon>Eukaryota</taxon>
        <taxon>Metazoa</taxon>
        <taxon>Ecdysozoa</taxon>
        <taxon>Arthropoda</taxon>
        <taxon>Hexapoda</taxon>
        <taxon>Insecta</taxon>
        <taxon>Pterygota</taxon>
        <taxon>Neoptera</taxon>
        <taxon>Endopterygota</taxon>
        <taxon>Coleoptera</taxon>
        <taxon>Polyphaga</taxon>
        <taxon>Cucujiformia</taxon>
        <taxon>Chrysomeloidea</taxon>
        <taxon>Chrysomelidae</taxon>
        <taxon>Bruchinae</taxon>
        <taxon>Bruchini</taxon>
        <taxon>Acanthoscelides</taxon>
    </lineage>
</organism>
<keyword evidence="3" id="KW-1185">Reference proteome</keyword>
<sequence length="137" mass="15678">MNEGNCRKRNMIVFGLPEQNQSDQPQVRADKDKVDVGKIFRVVNPHFLLQNASVIRLGQFGAGKNGPVKVVLQNETQVINLIKKANISPTQEQQTMDFEKLMDQAEMVFDNTDNNVDSRENLEEPRSPKFRFSRTTE</sequence>
<dbReference type="EMBL" id="CAKOFQ010008596">
    <property type="protein sequence ID" value="CAH2015060.1"/>
    <property type="molecule type" value="Genomic_DNA"/>
</dbReference>
<evidence type="ECO:0000313" key="2">
    <source>
        <dbReference type="EMBL" id="CAH2015060.1"/>
    </source>
</evidence>
<evidence type="ECO:0000256" key="1">
    <source>
        <dbReference type="SAM" id="MobiDB-lite"/>
    </source>
</evidence>